<dbReference type="Proteomes" id="UP000483672">
    <property type="component" value="Unassembled WGS sequence"/>
</dbReference>
<proteinExistence type="predicted"/>
<evidence type="ECO:0000313" key="2">
    <source>
        <dbReference type="EMBL" id="KAF3216963.1"/>
    </source>
</evidence>
<dbReference type="EMBL" id="WIPF01000061">
    <property type="protein sequence ID" value="KAF3216963.1"/>
    <property type="molecule type" value="Genomic_DNA"/>
</dbReference>
<name>A0A6G1MII9_ORBOL</name>
<feature type="chain" id="PRO_5041131430" evidence="1">
    <location>
        <begin position="23"/>
        <end position="247"/>
    </location>
</feature>
<organism evidence="2 3">
    <name type="scientific">Orbilia oligospora</name>
    <name type="common">Nematode-trapping fungus</name>
    <name type="synonym">Arthrobotrys oligospora</name>
    <dbReference type="NCBI Taxonomy" id="2813651"/>
    <lineage>
        <taxon>Eukaryota</taxon>
        <taxon>Fungi</taxon>
        <taxon>Dikarya</taxon>
        <taxon>Ascomycota</taxon>
        <taxon>Pezizomycotina</taxon>
        <taxon>Orbiliomycetes</taxon>
        <taxon>Orbiliales</taxon>
        <taxon>Orbiliaceae</taxon>
        <taxon>Orbilia</taxon>
    </lineage>
</organism>
<dbReference type="AlphaFoldDB" id="A0A6G1MII9"/>
<protein>
    <submittedName>
        <fullName evidence="2">Uncharacterized protein</fullName>
    </submittedName>
</protein>
<keyword evidence="1" id="KW-0732">Signal</keyword>
<gene>
    <name evidence="2" type="ORF">TWF191_008867</name>
</gene>
<evidence type="ECO:0000313" key="3">
    <source>
        <dbReference type="Proteomes" id="UP000483672"/>
    </source>
</evidence>
<comment type="caution">
    <text evidence="2">The sequence shown here is derived from an EMBL/GenBank/DDBJ whole genome shotgun (WGS) entry which is preliminary data.</text>
</comment>
<reference evidence="2 3" key="1">
    <citation type="submission" date="2019-06" db="EMBL/GenBank/DDBJ databases">
        <authorList>
            <person name="Palmer J.M."/>
        </authorList>
    </citation>
    <scope>NUCLEOTIDE SEQUENCE [LARGE SCALE GENOMIC DNA]</scope>
    <source>
        <strain evidence="2 3">TWF191</strain>
    </source>
</reference>
<sequence>MFAKSVSILFFSLLALVSIATAIPFNPRLENDNALELNRRGTCNADNLLRYLRAHGLLAQTSCRTWLNEGSTTTKPSTGGTMTVTVATESPTITWTKSIISTKTVYTTIVLATTTNTKSFTVTSTTTVTATVTQVQLKAVRAKVRKDKIVKKAAARYNILEPFTSDPTRLSSACSCVLPTVTPKPADTPTTTVSVTATSPVNVDTTVFVVSTVTSTITQSAVVAEVSATETVVRTETTKVYTRVWIQ</sequence>
<evidence type="ECO:0000256" key="1">
    <source>
        <dbReference type="SAM" id="SignalP"/>
    </source>
</evidence>
<accession>A0A6G1MII9</accession>
<feature type="signal peptide" evidence="1">
    <location>
        <begin position="1"/>
        <end position="22"/>
    </location>
</feature>